<comment type="caution">
    <text evidence="2">The sequence shown here is derived from an EMBL/GenBank/DDBJ whole genome shotgun (WGS) entry which is preliminary data.</text>
</comment>
<organism evidence="2 3">
    <name type="scientific">Photobacterium swingsii</name>
    <dbReference type="NCBI Taxonomy" id="680026"/>
    <lineage>
        <taxon>Bacteria</taxon>
        <taxon>Pseudomonadati</taxon>
        <taxon>Pseudomonadota</taxon>
        <taxon>Gammaproteobacteria</taxon>
        <taxon>Vibrionales</taxon>
        <taxon>Vibrionaceae</taxon>
        <taxon>Photobacterium</taxon>
    </lineage>
</organism>
<dbReference type="EMBL" id="PYLZ01000011">
    <property type="protein sequence ID" value="PSW22830.1"/>
    <property type="molecule type" value="Genomic_DNA"/>
</dbReference>
<sequence length="255" mass="29046">MDKLNDEICVRLKRHLKKAGISYKTLATEMALSEVSVKRLLNRQQPLSIGRIAEIAELVQTPLSSIIAEAEKAIAAPPLFTLEQDLAFCEWPELYTLLLTIIDDKADAKALMTKYDLNEPSMYLYLRELEKIGLIALLSGMQFKLTVPRHIAFSDAAKFSMHFKNQIIDNLQARIQTIVPSSKTAYFITSKLRLTEEEFRQYNLKLEEMMFEALKLSQTRDAATAHTNDYTIIDIGAQGSYQPEPKKPMNLTTER</sequence>
<dbReference type="AlphaFoldDB" id="A0A0J8XWN9"/>
<dbReference type="CDD" id="cd00093">
    <property type="entry name" value="HTH_XRE"/>
    <property type="match status" value="1"/>
</dbReference>
<dbReference type="Proteomes" id="UP000240481">
    <property type="component" value="Unassembled WGS sequence"/>
</dbReference>
<dbReference type="OrthoDB" id="9342548at2"/>
<protein>
    <submittedName>
        <fullName evidence="2">XRE family transcriptional regulator</fullName>
    </submittedName>
</protein>
<dbReference type="InterPro" id="IPR010982">
    <property type="entry name" value="Lambda_DNA-bd_dom_sf"/>
</dbReference>
<proteinExistence type="predicted"/>
<evidence type="ECO:0000313" key="2">
    <source>
        <dbReference type="EMBL" id="PSW22830.1"/>
    </source>
</evidence>
<gene>
    <name evidence="2" type="ORF">C9I94_18810</name>
</gene>
<accession>A0A0J8XWN9</accession>
<dbReference type="SMART" id="SM00530">
    <property type="entry name" value="HTH_XRE"/>
    <property type="match status" value="1"/>
</dbReference>
<evidence type="ECO:0000313" key="3">
    <source>
        <dbReference type="Proteomes" id="UP000240481"/>
    </source>
</evidence>
<reference evidence="2 3" key="1">
    <citation type="submission" date="2018-01" db="EMBL/GenBank/DDBJ databases">
        <title>Whole genome sequencing of Histamine producing bacteria.</title>
        <authorList>
            <person name="Butler K."/>
        </authorList>
    </citation>
    <scope>NUCLEOTIDE SEQUENCE [LARGE SCALE GENOMIC DNA]</scope>
    <source>
        <strain evidence="2 3">DSM 24669</strain>
    </source>
</reference>
<feature type="domain" description="HTH cro/C1-type" evidence="1">
    <location>
        <begin position="11"/>
        <end position="66"/>
    </location>
</feature>
<dbReference type="STRING" id="680026.AB733_15865"/>
<evidence type="ECO:0000259" key="1">
    <source>
        <dbReference type="SMART" id="SM00530"/>
    </source>
</evidence>
<dbReference type="InterPro" id="IPR001387">
    <property type="entry name" value="Cro/C1-type_HTH"/>
</dbReference>
<dbReference type="GO" id="GO:0003677">
    <property type="term" value="F:DNA binding"/>
    <property type="evidence" value="ECO:0007669"/>
    <property type="project" value="InterPro"/>
</dbReference>
<dbReference type="Gene3D" id="1.10.260.40">
    <property type="entry name" value="lambda repressor-like DNA-binding domains"/>
    <property type="match status" value="1"/>
</dbReference>
<name>A0A0J8XWN9_9GAMM</name>
<dbReference type="SUPFAM" id="SSF47413">
    <property type="entry name" value="lambda repressor-like DNA-binding domains"/>
    <property type="match status" value="1"/>
</dbReference>
<keyword evidence="3" id="KW-1185">Reference proteome</keyword>
<dbReference type="RefSeq" id="WP_048899649.1">
    <property type="nucleotide sequence ID" value="NZ_AP024853.1"/>
</dbReference>